<dbReference type="EMBL" id="KB206380">
    <property type="protein sequence ID" value="ELP92347.1"/>
    <property type="molecule type" value="Genomic_DNA"/>
</dbReference>
<dbReference type="GO" id="GO:0005524">
    <property type="term" value="F:ATP binding"/>
    <property type="evidence" value="ECO:0007669"/>
    <property type="project" value="UniProtKB-UniRule"/>
</dbReference>
<evidence type="ECO:0000259" key="6">
    <source>
        <dbReference type="PROSITE" id="PS50011"/>
    </source>
</evidence>
<dbReference type="InterPro" id="IPR006212">
    <property type="entry name" value="Furin_repeat"/>
</dbReference>
<dbReference type="Pfam" id="PF07714">
    <property type="entry name" value="PK_Tyr_Ser-Thr"/>
    <property type="match status" value="1"/>
</dbReference>
<reference evidence="7 8" key="1">
    <citation type="submission" date="2012-10" db="EMBL/GenBank/DDBJ databases">
        <authorList>
            <person name="Zafar N."/>
            <person name="Inman J."/>
            <person name="Hall N."/>
            <person name="Lorenzi H."/>
            <person name="Caler E."/>
        </authorList>
    </citation>
    <scope>NUCLEOTIDE SEQUENCE [LARGE SCALE GENOMIC DNA]</scope>
    <source>
        <strain evidence="7 8">IP1</strain>
    </source>
</reference>
<dbReference type="PROSITE" id="PS00107">
    <property type="entry name" value="PROTEIN_KINASE_ATP"/>
    <property type="match status" value="1"/>
</dbReference>
<evidence type="ECO:0000256" key="5">
    <source>
        <dbReference type="SAM" id="Phobius"/>
    </source>
</evidence>
<dbReference type="CDD" id="cd00064">
    <property type="entry name" value="FU"/>
    <property type="match status" value="1"/>
</dbReference>
<dbReference type="SMART" id="SM00261">
    <property type="entry name" value="FU"/>
    <property type="match status" value="4"/>
</dbReference>
<evidence type="ECO:0000313" key="8">
    <source>
        <dbReference type="Proteomes" id="UP000014680"/>
    </source>
</evidence>
<dbReference type="GeneID" id="14891310"/>
<dbReference type="PROSITE" id="PS50011">
    <property type="entry name" value="PROTEIN_KINASE_DOM"/>
    <property type="match status" value="1"/>
</dbReference>
<dbReference type="KEGG" id="eiv:EIN_123480"/>
<dbReference type="SUPFAM" id="SSF56112">
    <property type="entry name" value="Protein kinase-like (PK-like)"/>
    <property type="match status" value="1"/>
</dbReference>
<dbReference type="Gene3D" id="1.10.510.10">
    <property type="entry name" value="Transferase(Phosphotransferase) domain 1"/>
    <property type="match status" value="1"/>
</dbReference>
<dbReference type="SUPFAM" id="SSF57184">
    <property type="entry name" value="Growth factor receptor domain"/>
    <property type="match status" value="3"/>
</dbReference>
<feature type="binding site" evidence="4">
    <location>
        <position position="1060"/>
    </location>
    <ligand>
        <name>ATP</name>
        <dbReference type="ChEBI" id="CHEBI:30616"/>
    </ligand>
</feature>
<sequence length="1295" mass="145802">MSTVSSIINFETTCSTTKGIVIKGGVLNFINNATMNTISYIQTSNIAYLNMFDTSTLFIKDTGYIRLNLDCVMNMYNNSRVFADDHIYVTSGTFNMFDNSVIEKCFFIPISEGGVFTMRNNSIIKNIFNLLSLGGDSSQFNILDNARVQSSGNFSSTGGTFTIKSENIQEKFIINQFKLDYTVLDIDKNSYITAKSVVLTSTSQIKLNGRTIRDPPLFFTNDISDNSNIFDQTEPFDLAVTNIPFVSTISTSFTTYFENRLMRFGSSNKFFCHLKGENIESGNFLEPFCPCYEELCFIVPSGNNAVLNLKIDSVKNVNRQVNNLKVLNKKETEEENIVTIGSNKISLYSFTDIVINIISDEFVAVSFFKLTKSVLLISQNADYVFDTTSCNLGYYNSTSFQCLTKIECTKGGLNKITRQCESCTKSNCEICTVYNGDCMKCSSGYYGVNGECILIENCQLTMRDFCVICKLGYTYYNGKCVTSQDHCSIRETEESCLFCDRNSNTKLSNGKCVSIGNNVILFSHNSINACENGYYTENGEICQKCTDKHPNSVSCNFKYATRCSLKFEMSDLGACDTSSCEVAENTIKDANGKCEKPTQNCVYKVNTKCVECESKTILNSQKECKTLDDSNCEIQNSFGCLRCVSGKYFDTAENSCEKCNSTCSTCISSPNFCQSCSSEYYLNNYSCVSQDDLLATCLKFSYDSLKCLQCDDGFYLINFVCNKCPTECSTCNSAGKCLSCNSSNFMTNENKCVSKDSIVGCDVEITEKGCSTCQDGYFQIKSNQCEKCSDLCVKCESKNACEICVDNYVLSEKNCSHYTLLKYCLEAHNSKCSKCEFWKAPSQSGTFCVSKAVWWVIFIIVIFVIVLVIIIFICVVILFVVIHKKLRKSEIESKMTIFKMQNSNLKFNELKGGVCVDQPEIDFNNEDDEIPVSEETRKLICVGNTNNQTVKIQFVAKTFVEKFNITVKPSIATLHKNCACEFEFFITPNYTCKIEDNIVLVSKNIETGEEILNELVMKGVTTITTKLDPNEIVFDNKLGEGSFGVVYKGTYRNNTVAIKKIKSVDLSDEIIEEFEKEVNMLDKFRSDYIVHFYGAVFIPNKVCMVTEFAQYGSLQDLIKHKKSEDIDIKLRVKMMIDAAKGILYLHENGILHRDIKPDNILVISLNVDDKVIAKLTDFGSARNVNLLMTNMTFTKGIGTPVYMAPEILSQEKYKKPADIYSFGITMFEGIGWCDAYPKGLFAFPWKIAEYVNNGKRPEKKDDMDDKIFSIVDKCWVHNPIKRLDIKEVIKQLDNL</sequence>
<dbReference type="InterPro" id="IPR053215">
    <property type="entry name" value="TKL_Ser/Thr_kinase"/>
</dbReference>
<dbReference type="PROSITE" id="PS00108">
    <property type="entry name" value="PROTEIN_KINASE_ST"/>
    <property type="match status" value="1"/>
</dbReference>
<dbReference type="InterPro" id="IPR008271">
    <property type="entry name" value="Ser/Thr_kinase_AS"/>
</dbReference>
<protein>
    <submittedName>
        <fullName evidence="7">Protein serine/threonine kinase, putative</fullName>
        <ecNumber evidence="7">2.7.10.2</ecNumber>
    </submittedName>
</protein>
<accession>A0A0A1UB12</accession>
<gene>
    <name evidence="7" type="ORF">EIN_123480</name>
</gene>
<keyword evidence="8" id="KW-1185">Reference proteome</keyword>
<evidence type="ECO:0000256" key="4">
    <source>
        <dbReference type="PROSITE-ProRule" id="PRU10141"/>
    </source>
</evidence>
<dbReference type="InterPro" id="IPR009030">
    <property type="entry name" value="Growth_fac_rcpt_cys_sf"/>
</dbReference>
<evidence type="ECO:0000256" key="1">
    <source>
        <dbReference type="ARBA" id="ARBA00022527"/>
    </source>
</evidence>
<name>A0A0A1UB12_ENTIV</name>
<keyword evidence="7" id="KW-0418">Kinase</keyword>
<keyword evidence="3 4" id="KW-0067">ATP-binding</keyword>
<keyword evidence="2 4" id="KW-0547">Nucleotide-binding</keyword>
<keyword evidence="5" id="KW-1133">Transmembrane helix</keyword>
<dbReference type="GO" id="GO:0004674">
    <property type="term" value="F:protein serine/threonine kinase activity"/>
    <property type="evidence" value="ECO:0007669"/>
    <property type="project" value="UniProtKB-KW"/>
</dbReference>
<dbReference type="Gene3D" id="2.10.220.10">
    <property type="entry name" value="Hormone Receptor, Insulin-like Growth Factor Receptor 1, Chain A, domain 2"/>
    <property type="match status" value="2"/>
</dbReference>
<proteinExistence type="predicted"/>
<keyword evidence="5" id="KW-0812">Transmembrane</keyword>
<feature type="domain" description="Protein kinase" evidence="6">
    <location>
        <begin position="1032"/>
        <end position="1295"/>
    </location>
</feature>
<keyword evidence="5" id="KW-0472">Membrane</keyword>
<keyword evidence="7" id="KW-0808">Transferase</keyword>
<dbReference type="Proteomes" id="UP000014680">
    <property type="component" value="Unassembled WGS sequence"/>
</dbReference>
<dbReference type="GO" id="GO:0004715">
    <property type="term" value="F:non-membrane spanning protein tyrosine kinase activity"/>
    <property type="evidence" value="ECO:0007669"/>
    <property type="project" value="UniProtKB-EC"/>
</dbReference>
<dbReference type="InterPro" id="IPR017441">
    <property type="entry name" value="Protein_kinase_ATP_BS"/>
</dbReference>
<dbReference type="Gene3D" id="3.30.200.20">
    <property type="entry name" value="Phosphorylase Kinase, domain 1"/>
    <property type="match status" value="1"/>
</dbReference>
<keyword evidence="1" id="KW-0723">Serine/threonine-protein kinase</keyword>
<evidence type="ECO:0000256" key="3">
    <source>
        <dbReference type="ARBA" id="ARBA00022840"/>
    </source>
</evidence>
<dbReference type="VEuPathDB" id="AmoebaDB:EIN_123480"/>
<organism evidence="7 8">
    <name type="scientific">Entamoeba invadens IP1</name>
    <dbReference type="NCBI Taxonomy" id="370355"/>
    <lineage>
        <taxon>Eukaryota</taxon>
        <taxon>Amoebozoa</taxon>
        <taxon>Evosea</taxon>
        <taxon>Archamoebae</taxon>
        <taxon>Mastigamoebida</taxon>
        <taxon>Entamoebidae</taxon>
        <taxon>Entamoeba</taxon>
    </lineage>
</organism>
<feature type="transmembrane region" description="Helical" evidence="5">
    <location>
        <begin position="852"/>
        <end position="882"/>
    </location>
</feature>
<dbReference type="PANTHER" id="PTHR45756:SF1">
    <property type="entry name" value="PROTEIN KINASE DOMAIN CONTAINING PROTEIN"/>
    <property type="match status" value="1"/>
</dbReference>
<evidence type="ECO:0000256" key="2">
    <source>
        <dbReference type="ARBA" id="ARBA00022741"/>
    </source>
</evidence>
<dbReference type="InterPro" id="IPR001245">
    <property type="entry name" value="Ser-Thr/Tyr_kinase_cat_dom"/>
</dbReference>
<dbReference type="RefSeq" id="XP_004259118.1">
    <property type="nucleotide sequence ID" value="XM_004259070.1"/>
</dbReference>
<dbReference type="CDD" id="cd13999">
    <property type="entry name" value="STKc_MAP3K-like"/>
    <property type="match status" value="1"/>
</dbReference>
<evidence type="ECO:0000313" key="7">
    <source>
        <dbReference type="EMBL" id="ELP92347.1"/>
    </source>
</evidence>
<dbReference type="EC" id="2.7.10.2" evidence="7"/>
<dbReference type="SMART" id="SM00220">
    <property type="entry name" value="S_TKc"/>
    <property type="match status" value="1"/>
</dbReference>
<dbReference type="OrthoDB" id="28230at2759"/>
<dbReference type="InterPro" id="IPR000719">
    <property type="entry name" value="Prot_kinase_dom"/>
</dbReference>
<dbReference type="InterPro" id="IPR011009">
    <property type="entry name" value="Kinase-like_dom_sf"/>
</dbReference>
<dbReference type="PANTHER" id="PTHR45756">
    <property type="entry name" value="PALMITOYLTRANSFERASE"/>
    <property type="match status" value="1"/>
</dbReference>
<dbReference type="OMA" id="CVECESK"/>